<reference evidence="3" key="3">
    <citation type="submission" date="2023-06" db="EMBL/GenBank/DDBJ databases">
        <title>Pangenomics reveal diversification of enzyme families and niche specialization in globally abundant SAR202 bacteria.</title>
        <authorList>
            <person name="Saw J.H.W."/>
        </authorList>
    </citation>
    <scope>NUCLEOTIDE SEQUENCE [LARGE SCALE GENOMIC DNA]</scope>
    <source>
        <strain evidence="3">JH1073</strain>
    </source>
</reference>
<protein>
    <submittedName>
        <fullName evidence="2">Uncharacterized protein</fullName>
    </submittedName>
</protein>
<evidence type="ECO:0000313" key="2">
    <source>
        <dbReference type="EMBL" id="WFG39358.1"/>
    </source>
</evidence>
<keyword evidence="3" id="KW-1185">Reference proteome</keyword>
<reference evidence="3 4" key="1">
    <citation type="submission" date="2019-11" db="EMBL/GenBank/DDBJ databases">
        <authorList>
            <person name="Cho J.-C."/>
        </authorList>
    </citation>
    <scope>NUCLEOTIDE SEQUENCE [LARGE SCALE GENOMIC DNA]</scope>
    <source>
        <strain evidence="2 3">JH1073</strain>
        <strain evidence="1 4">JH702</strain>
    </source>
</reference>
<evidence type="ECO:0000313" key="3">
    <source>
        <dbReference type="Proteomes" id="UP001219901"/>
    </source>
</evidence>
<dbReference type="RefSeq" id="WP_342822965.1">
    <property type="nucleotide sequence ID" value="NZ_CP046146.1"/>
</dbReference>
<evidence type="ECO:0000313" key="4">
    <source>
        <dbReference type="Proteomes" id="UP001321249"/>
    </source>
</evidence>
<evidence type="ECO:0000313" key="1">
    <source>
        <dbReference type="EMBL" id="MDG0865913.1"/>
    </source>
</evidence>
<name>A0AAJ5ZDQ8_9CHLR</name>
<dbReference type="EMBL" id="WMBE01000001">
    <property type="protein sequence ID" value="MDG0865913.1"/>
    <property type="molecule type" value="Genomic_DNA"/>
</dbReference>
<accession>A0AAJ5ZDQ8</accession>
<dbReference type="Proteomes" id="UP001219901">
    <property type="component" value="Chromosome"/>
</dbReference>
<dbReference type="AlphaFoldDB" id="A0AAJ5ZDQ8"/>
<dbReference type="Proteomes" id="UP001321249">
    <property type="component" value="Unassembled WGS sequence"/>
</dbReference>
<gene>
    <name evidence="1" type="ORF">GKO46_02360</name>
    <name evidence="2" type="ORF">GKO48_06900</name>
</gene>
<sequence>MFDSDRGNADITLCIFPHLREFLAIDARKDRAGGPAVLSLSIANVLGEEFYSNVEKDFSKLLRRHDIGFMELMGIPQQVEAVVRANSLKRIIAELGINVPEGTNEPGGSVGVLFFTGTLLNFEKPQLQEATRELFGNKLPPQSIEQLNDQLFDLMTKERESIQETTKQDLAGLISGKSGPYVTLWESSGK</sequence>
<dbReference type="EMBL" id="CP046147">
    <property type="protein sequence ID" value="WFG39358.1"/>
    <property type="molecule type" value="Genomic_DNA"/>
</dbReference>
<reference evidence="2" key="2">
    <citation type="journal article" date="2023" name="Nat. Commun.">
        <title>Cultivation of marine bacteria of the SAR202 clade.</title>
        <authorList>
            <person name="Lim Y."/>
            <person name="Seo J.H."/>
            <person name="Giovannoni S.J."/>
            <person name="Kang I."/>
            <person name="Cho J.C."/>
        </authorList>
    </citation>
    <scope>NUCLEOTIDE SEQUENCE</scope>
    <source>
        <strain evidence="2">JH1073</strain>
    </source>
</reference>
<organism evidence="2 3">
    <name type="scientific">Candidatus Lucifugimonas marina</name>
    <dbReference type="NCBI Taxonomy" id="3038979"/>
    <lineage>
        <taxon>Bacteria</taxon>
        <taxon>Bacillati</taxon>
        <taxon>Chloroflexota</taxon>
        <taxon>Dehalococcoidia</taxon>
        <taxon>SAR202 cluster</taxon>
        <taxon>Candidatus Lucifugimonadales</taxon>
        <taxon>Candidatus Lucifugimonadaceae</taxon>
        <taxon>Candidatus Lucifugimonas</taxon>
    </lineage>
</organism>
<proteinExistence type="predicted"/>